<organism evidence="4 5">
    <name type="scientific">Microbulbifer aestuariivivens</name>
    <dbReference type="NCBI Taxonomy" id="1908308"/>
    <lineage>
        <taxon>Bacteria</taxon>
        <taxon>Pseudomonadati</taxon>
        <taxon>Pseudomonadota</taxon>
        <taxon>Gammaproteobacteria</taxon>
        <taxon>Cellvibrionales</taxon>
        <taxon>Microbulbiferaceae</taxon>
        <taxon>Microbulbifer</taxon>
    </lineage>
</organism>
<dbReference type="PROSITE" id="PS51677">
    <property type="entry name" value="NODB"/>
    <property type="match status" value="1"/>
</dbReference>
<evidence type="ECO:0000259" key="3">
    <source>
        <dbReference type="PROSITE" id="PS51677"/>
    </source>
</evidence>
<feature type="domain" description="NodB homology" evidence="3">
    <location>
        <begin position="116"/>
        <end position="365"/>
    </location>
</feature>
<dbReference type="InterPro" id="IPR011330">
    <property type="entry name" value="Glyco_hydro/deAcase_b/a-brl"/>
</dbReference>
<evidence type="ECO:0000313" key="4">
    <source>
        <dbReference type="EMBL" id="GAA5525921.1"/>
    </source>
</evidence>
<feature type="region of interest" description="Disordered" evidence="2">
    <location>
        <begin position="583"/>
        <end position="616"/>
    </location>
</feature>
<dbReference type="Gene3D" id="3.20.20.80">
    <property type="entry name" value="Glycosidases"/>
    <property type="match status" value="1"/>
</dbReference>
<dbReference type="InterPro" id="IPR002509">
    <property type="entry name" value="NODB_dom"/>
</dbReference>
<dbReference type="Pfam" id="PF01522">
    <property type="entry name" value="Polysacc_deac_1"/>
    <property type="match status" value="1"/>
</dbReference>
<accession>A0ABP9WTV4</accession>
<protein>
    <recommendedName>
        <fullName evidence="3">NodB homology domain-containing protein</fullName>
    </recommendedName>
</protein>
<dbReference type="InterPro" id="IPR023854">
    <property type="entry name" value="PGA_deacetylase_PgaB"/>
</dbReference>
<dbReference type="EMBL" id="BAABRT010000022">
    <property type="protein sequence ID" value="GAA5525921.1"/>
    <property type="molecule type" value="Genomic_DNA"/>
</dbReference>
<dbReference type="SUPFAM" id="SSF88713">
    <property type="entry name" value="Glycoside hydrolase/deacetylase"/>
    <property type="match status" value="1"/>
</dbReference>
<proteinExistence type="predicted"/>
<dbReference type="NCBIfam" id="TIGR03938">
    <property type="entry name" value="deacetyl_PgaB"/>
    <property type="match status" value="1"/>
</dbReference>
<dbReference type="InterPro" id="IPR032772">
    <property type="entry name" value="PGA_deacetylase_PgaB_C"/>
</dbReference>
<gene>
    <name evidence="4" type="ORF">Maes01_02496</name>
</gene>
<dbReference type="PANTHER" id="PTHR34216">
    <property type="match status" value="1"/>
</dbReference>
<evidence type="ECO:0000256" key="1">
    <source>
        <dbReference type="ARBA" id="ARBA00022729"/>
    </source>
</evidence>
<reference evidence="4 5" key="1">
    <citation type="submission" date="2024-02" db="EMBL/GenBank/DDBJ databases">
        <title>Microbulbifer aestuariivivens NBRC 112533.</title>
        <authorList>
            <person name="Ichikawa N."/>
            <person name="Katano-Makiyama Y."/>
            <person name="Hidaka K."/>
        </authorList>
    </citation>
    <scope>NUCLEOTIDE SEQUENCE [LARGE SCALE GENOMIC DNA]</scope>
    <source>
        <strain evidence="4 5">NBRC 112533</strain>
    </source>
</reference>
<dbReference type="Pfam" id="PF14883">
    <property type="entry name" value="GHL13"/>
    <property type="match status" value="1"/>
</dbReference>
<dbReference type="Proteomes" id="UP001408594">
    <property type="component" value="Unassembled WGS sequence"/>
</dbReference>
<evidence type="ECO:0000256" key="2">
    <source>
        <dbReference type="SAM" id="MobiDB-lite"/>
    </source>
</evidence>
<name>A0ABP9WTV4_9GAMM</name>
<keyword evidence="5" id="KW-1185">Reference proteome</keyword>
<sequence length="616" mass="67222">MEPVSGLYAEVLSVRIRIARLLLPTLLLPTLLLLTVSTAAVAGPSGTSESAAAVSPEFVTVTLHDIADDPAQLDDSGISSDRLVSFFEWLAGNGWQAISLDDIERARSGGKPLPEKAILITVDDGYSSLYNRIYPLALSYRTPIVAALTGSWLDTPEGTPVQYGNRTLPRSHFISWEQAREMQDSGLVEFASHSYDLHHEVQGNPQGNRLPAAVTRQYIPGTGYESEAAYQARLYRDLQRSREQLQRQLGKAPRAIAWPFGRYNQTALHQAAELGYRHSLTLDPEPSRLSAMDPDALYAINRYLPTDNPSLGEWVTAMQYRDPRPNAQRLVTINPRDFDSQSPELTNQKLGAAIDSLVALGATGVVIDATVPDPSGGLAAAWFPTPQLPLQRDLLSRLAAQLKARAGVQVLLRLPHRAALRTLGSEQQVVELFRDLSRQIPADGLIVEDAPALNVQAPVDDLPPWQVRAMRDNWDTAHWPKADALALQAFQVAETERPGLQLIWLAPPQHSLLQPSSLADTTLVPASLHAPLPLPAGVDHFPADGGDTSRRTGVWWGESSPPDSKSLTAAVRTFQQRGGTIFGWSPQDLIEDRPPAKEIAPAVSARTFPSPEALAQ</sequence>
<dbReference type="InterPro" id="IPR051398">
    <property type="entry name" value="Polysacch_Deacetylase"/>
</dbReference>
<comment type="caution">
    <text evidence="4">The sequence shown here is derived from an EMBL/GenBank/DDBJ whole genome shotgun (WGS) entry which is preliminary data.</text>
</comment>
<dbReference type="PANTHER" id="PTHR34216:SF7">
    <property type="entry name" value="POLY-BETA-1,6-N-ACETYL-D-GLUCOSAMINE N-DEACETYLASE"/>
    <property type="match status" value="1"/>
</dbReference>
<keyword evidence="1" id="KW-0732">Signal</keyword>
<evidence type="ECO:0000313" key="5">
    <source>
        <dbReference type="Proteomes" id="UP001408594"/>
    </source>
</evidence>
<dbReference type="Gene3D" id="3.20.20.370">
    <property type="entry name" value="Glycoside hydrolase/deacetylase"/>
    <property type="match status" value="1"/>
</dbReference>